<feature type="binding site" evidence="4">
    <location>
        <position position="155"/>
    </location>
    <ligand>
        <name>S-adenosyl-L-methionine</name>
        <dbReference type="ChEBI" id="CHEBI:59789"/>
    </ligand>
</feature>
<dbReference type="NCBIfam" id="TIGR03534">
    <property type="entry name" value="RF_mod_PrmC"/>
    <property type="match status" value="1"/>
</dbReference>
<dbReference type="NCBIfam" id="TIGR00536">
    <property type="entry name" value="hemK_fam"/>
    <property type="match status" value="1"/>
</dbReference>
<dbReference type="Proteomes" id="UP001163152">
    <property type="component" value="Chromosome"/>
</dbReference>
<proteinExistence type="inferred from homology"/>
<dbReference type="EMBL" id="CP113797">
    <property type="protein sequence ID" value="WAL62631.1"/>
    <property type="molecule type" value="Genomic_DNA"/>
</dbReference>
<gene>
    <name evidence="4 6" type="primary">prmC</name>
    <name evidence="6" type="ORF">OXH18_11760</name>
</gene>
<dbReference type="InterPro" id="IPR019874">
    <property type="entry name" value="RF_methyltr_PrmC"/>
</dbReference>
<comment type="function">
    <text evidence="4">Methylates the class 1 translation termination release factors RF1/PrfA and RF2/PrfB on the glutamine residue of the universally conserved GGQ motif.</text>
</comment>
<keyword evidence="7" id="KW-1185">Reference proteome</keyword>
<feature type="domain" description="Methyltransferase" evidence="5">
    <location>
        <begin position="130"/>
        <end position="190"/>
    </location>
</feature>
<dbReference type="InterPro" id="IPR052663">
    <property type="entry name" value="RF_glutamine_MTase_cyano"/>
</dbReference>
<sequence length="296" mass="33051">MHRTSQGDLWHWRQTAHQQAIAANIPPVEVDWLLQHLTGLDRLRLRLLSPGDPTVIDLKYSLYELDQRWHQRLNARTPVQYLVGATPWRRFMLKVSPAVLIPRPETESIIDLAIDAVQTHSELGYGHWADLGTGSGAIALGLADAFAEAMIHAVDYSPDALAIARFNAQQSGFSDRIRFYQGHWFEPLTQLQGHLRGMVSNPPYIPSDMVAKLQPEVADHEPALALDGGADGLDCIRYLVAEAPNYLVSGGVWLIEMMVGQAENVVNLLQSQGCYRDVHIYPDLAGVDRFALAYRV</sequence>
<dbReference type="CDD" id="cd02440">
    <property type="entry name" value="AdoMet_MTases"/>
    <property type="match status" value="1"/>
</dbReference>
<dbReference type="Gene3D" id="3.40.50.150">
    <property type="entry name" value="Vaccinia Virus protein VP39"/>
    <property type="match status" value="1"/>
</dbReference>
<evidence type="ECO:0000256" key="2">
    <source>
        <dbReference type="ARBA" id="ARBA00022679"/>
    </source>
</evidence>
<accession>A0A9E8ZH29</accession>
<dbReference type="GO" id="GO:0102559">
    <property type="term" value="F:peptide chain release factor N(5)-glutamine methyltransferase activity"/>
    <property type="evidence" value="ECO:0007669"/>
    <property type="project" value="UniProtKB-EC"/>
</dbReference>
<feature type="binding site" evidence="4">
    <location>
        <begin position="132"/>
        <end position="136"/>
    </location>
    <ligand>
        <name>S-adenosyl-L-methionine</name>
        <dbReference type="ChEBI" id="CHEBI:59789"/>
    </ligand>
</feature>
<dbReference type="InterPro" id="IPR025714">
    <property type="entry name" value="Methyltranfer_dom"/>
</dbReference>
<organism evidence="6 7">
    <name type="scientific">Thermocoleostomius sinensis A174</name>
    <dbReference type="NCBI Taxonomy" id="2016057"/>
    <lineage>
        <taxon>Bacteria</taxon>
        <taxon>Bacillati</taxon>
        <taxon>Cyanobacteriota</taxon>
        <taxon>Cyanophyceae</taxon>
        <taxon>Oculatellales</taxon>
        <taxon>Oculatellaceae</taxon>
        <taxon>Thermocoleostomius</taxon>
    </lineage>
</organism>
<dbReference type="AlphaFoldDB" id="A0A9E8ZH29"/>
<feature type="binding site" evidence="4">
    <location>
        <begin position="201"/>
        <end position="204"/>
    </location>
    <ligand>
        <name>substrate</name>
    </ligand>
</feature>
<dbReference type="Gene3D" id="1.10.8.10">
    <property type="entry name" value="DNA helicase RuvA subunit, C-terminal domain"/>
    <property type="match status" value="1"/>
</dbReference>
<evidence type="ECO:0000256" key="1">
    <source>
        <dbReference type="ARBA" id="ARBA00022603"/>
    </source>
</evidence>
<dbReference type="EC" id="2.1.1.297" evidence="4"/>
<protein>
    <recommendedName>
        <fullName evidence="4">Release factor glutamine methyltransferase</fullName>
        <shortName evidence="4">RF MTase</shortName>
        <ecNumber evidence="4">2.1.1.297</ecNumber>
    </recommendedName>
    <alternativeName>
        <fullName evidence="4">N5-glutamine methyltransferase PrmC</fullName>
    </alternativeName>
    <alternativeName>
        <fullName evidence="4">Protein-(glutamine-N5) MTase PrmC</fullName>
    </alternativeName>
    <alternativeName>
        <fullName evidence="4">Protein-glutamine N-methyltransferase PrmC</fullName>
    </alternativeName>
</protein>
<evidence type="ECO:0000313" key="7">
    <source>
        <dbReference type="Proteomes" id="UP001163152"/>
    </source>
</evidence>
<feature type="binding site" evidence="4">
    <location>
        <position position="184"/>
    </location>
    <ligand>
        <name>S-adenosyl-L-methionine</name>
        <dbReference type="ChEBI" id="CHEBI:59789"/>
    </ligand>
</feature>
<comment type="similarity">
    <text evidence="4">Belongs to the protein N5-glutamine methyltransferase family. PrmC subfamily.</text>
</comment>
<dbReference type="HAMAP" id="MF_02126">
    <property type="entry name" value="RF_methyltr_PrmC"/>
    <property type="match status" value="1"/>
</dbReference>
<dbReference type="RefSeq" id="WP_268612970.1">
    <property type="nucleotide sequence ID" value="NZ_CP113797.1"/>
</dbReference>
<evidence type="ECO:0000313" key="6">
    <source>
        <dbReference type="EMBL" id="WAL62631.1"/>
    </source>
</evidence>
<evidence type="ECO:0000256" key="3">
    <source>
        <dbReference type="ARBA" id="ARBA00022691"/>
    </source>
</evidence>
<dbReference type="InterPro" id="IPR029063">
    <property type="entry name" value="SAM-dependent_MTases_sf"/>
</dbReference>
<dbReference type="PANTHER" id="PTHR47441">
    <property type="match status" value="1"/>
</dbReference>
<keyword evidence="1 4" id="KW-0489">Methyltransferase</keyword>
<keyword evidence="3 4" id="KW-0949">S-adenosyl-L-methionine</keyword>
<reference evidence="6" key="1">
    <citation type="submission" date="2022-12" db="EMBL/GenBank/DDBJ databases">
        <title>Polyphasic identification of a Novel Hot-Spring Cyanobacterium Ocullathermofonsia sinensis gen nov. sp. nov. and Genomic Insights on its Adaptations to the Thermal Habitat.</title>
        <authorList>
            <person name="Daroch M."/>
            <person name="Tang J."/>
            <person name="Jiang Y."/>
        </authorList>
    </citation>
    <scope>NUCLEOTIDE SEQUENCE</scope>
    <source>
        <strain evidence="6">PKUAC-SCTA174</strain>
    </source>
</reference>
<name>A0A9E8ZH29_9CYAN</name>
<dbReference type="KEGG" id="tsin:OXH18_11760"/>
<evidence type="ECO:0000256" key="4">
    <source>
        <dbReference type="HAMAP-Rule" id="MF_02126"/>
    </source>
</evidence>
<keyword evidence="2 4" id="KW-0808">Transferase</keyword>
<comment type="catalytic activity">
    <reaction evidence="4">
        <text>L-glutaminyl-[peptide chain release factor] + S-adenosyl-L-methionine = N(5)-methyl-L-glutaminyl-[peptide chain release factor] + S-adenosyl-L-homocysteine + H(+)</text>
        <dbReference type="Rhea" id="RHEA:42896"/>
        <dbReference type="Rhea" id="RHEA-COMP:10271"/>
        <dbReference type="Rhea" id="RHEA-COMP:10272"/>
        <dbReference type="ChEBI" id="CHEBI:15378"/>
        <dbReference type="ChEBI" id="CHEBI:30011"/>
        <dbReference type="ChEBI" id="CHEBI:57856"/>
        <dbReference type="ChEBI" id="CHEBI:59789"/>
        <dbReference type="ChEBI" id="CHEBI:61891"/>
        <dbReference type="EC" id="2.1.1.297"/>
    </reaction>
</comment>
<feature type="binding site" evidence="4">
    <location>
        <position position="201"/>
    </location>
    <ligand>
        <name>S-adenosyl-L-methionine</name>
        <dbReference type="ChEBI" id="CHEBI:59789"/>
    </ligand>
</feature>
<dbReference type="Pfam" id="PF13847">
    <property type="entry name" value="Methyltransf_31"/>
    <property type="match status" value="1"/>
</dbReference>
<evidence type="ECO:0000259" key="5">
    <source>
        <dbReference type="Pfam" id="PF13847"/>
    </source>
</evidence>
<dbReference type="SUPFAM" id="SSF53335">
    <property type="entry name" value="S-adenosyl-L-methionine-dependent methyltransferases"/>
    <property type="match status" value="1"/>
</dbReference>
<dbReference type="InterPro" id="IPR004556">
    <property type="entry name" value="HemK-like"/>
</dbReference>
<dbReference type="PANTHER" id="PTHR47441:SF3">
    <property type="entry name" value="RELEASE FACTOR GLUTAMINE METHYLTRANSFERASE"/>
    <property type="match status" value="1"/>
</dbReference>
<dbReference type="GO" id="GO:0032259">
    <property type="term" value="P:methylation"/>
    <property type="evidence" value="ECO:0007669"/>
    <property type="project" value="UniProtKB-KW"/>
</dbReference>